<accession>A0AAV4V6S4</accession>
<sequence length="100" mass="11174">VDSENEPLARVDAKKIVNLDHFSSLTGNDKNAEVKRMHSAVLSELIFVKCVPFRNAFETPNHHSHAKIHIRSNTASLKVVCVTLSNSSSCCYEPRELLKV</sequence>
<dbReference type="EMBL" id="BPLR01014030">
    <property type="protein sequence ID" value="GIY65817.1"/>
    <property type="molecule type" value="Genomic_DNA"/>
</dbReference>
<evidence type="ECO:0000313" key="2">
    <source>
        <dbReference type="Proteomes" id="UP001054945"/>
    </source>
</evidence>
<comment type="caution">
    <text evidence="1">The sequence shown here is derived from an EMBL/GenBank/DDBJ whole genome shotgun (WGS) entry which is preliminary data.</text>
</comment>
<proteinExistence type="predicted"/>
<dbReference type="Proteomes" id="UP001054945">
    <property type="component" value="Unassembled WGS sequence"/>
</dbReference>
<protein>
    <submittedName>
        <fullName evidence="1">Uncharacterized protein</fullName>
    </submittedName>
</protein>
<organism evidence="1 2">
    <name type="scientific">Caerostris extrusa</name>
    <name type="common">Bark spider</name>
    <name type="synonym">Caerostris bankana</name>
    <dbReference type="NCBI Taxonomy" id="172846"/>
    <lineage>
        <taxon>Eukaryota</taxon>
        <taxon>Metazoa</taxon>
        <taxon>Ecdysozoa</taxon>
        <taxon>Arthropoda</taxon>
        <taxon>Chelicerata</taxon>
        <taxon>Arachnida</taxon>
        <taxon>Araneae</taxon>
        <taxon>Araneomorphae</taxon>
        <taxon>Entelegynae</taxon>
        <taxon>Araneoidea</taxon>
        <taxon>Araneidae</taxon>
        <taxon>Caerostris</taxon>
    </lineage>
</organism>
<evidence type="ECO:0000313" key="1">
    <source>
        <dbReference type="EMBL" id="GIY65817.1"/>
    </source>
</evidence>
<keyword evidence="2" id="KW-1185">Reference proteome</keyword>
<reference evidence="1 2" key="1">
    <citation type="submission" date="2021-06" db="EMBL/GenBank/DDBJ databases">
        <title>Caerostris extrusa draft genome.</title>
        <authorList>
            <person name="Kono N."/>
            <person name="Arakawa K."/>
        </authorList>
    </citation>
    <scope>NUCLEOTIDE SEQUENCE [LARGE SCALE GENOMIC DNA]</scope>
</reference>
<feature type="non-terminal residue" evidence="1">
    <location>
        <position position="1"/>
    </location>
</feature>
<name>A0AAV4V6S4_CAEEX</name>
<dbReference type="AlphaFoldDB" id="A0AAV4V6S4"/>
<gene>
    <name evidence="1" type="ORF">CEXT_500201</name>
</gene>